<dbReference type="InterPro" id="IPR011990">
    <property type="entry name" value="TPR-like_helical_dom_sf"/>
</dbReference>
<dbReference type="Proteomes" id="UP000625976">
    <property type="component" value="Unassembled WGS sequence"/>
</dbReference>
<keyword evidence="1" id="KW-1133">Transmembrane helix</keyword>
<evidence type="ECO:0000313" key="5">
    <source>
        <dbReference type="Proteomes" id="UP000625976"/>
    </source>
</evidence>
<dbReference type="PANTHER" id="PTHR10098">
    <property type="entry name" value="RAPSYN-RELATED"/>
    <property type="match status" value="1"/>
</dbReference>
<evidence type="ECO:0000259" key="3">
    <source>
        <dbReference type="Pfam" id="PF12770"/>
    </source>
</evidence>
<keyword evidence="1" id="KW-0812">Transmembrane</keyword>
<keyword evidence="2" id="KW-0732">Signal</keyword>
<feature type="chain" id="PRO_5037541134" description="CHAT domain-containing protein" evidence="2">
    <location>
        <begin position="19"/>
        <end position="856"/>
    </location>
</feature>
<evidence type="ECO:0000256" key="2">
    <source>
        <dbReference type="SAM" id="SignalP"/>
    </source>
</evidence>
<accession>A0A917GAN3</accession>
<sequence>MKKILLLLLCFLSEFTFSQSLEDAIYSATESFIANKNITSFETLKEHETLFKKQVSTKDEQLAFVFLLCNKAYFLNDLNKFTPAIIAYEDAWKRYSNNQLASISDYDIIEYCLKPLGNLYTKTNNYTDAENTIKQYLFLAQKKDNNRQYIAGIINLSVLYQTRGMHPSVVDLISQTETVSNIETTQKETLKTLKTSSLIALNGTTNYHLDRDDMLSNPKGAYNRYQLEYELALKKGDYEMALKNFNLSMLFQNRDSLTHRELAKNHLKKAQLHYLLRDFDVANQSLQLALRPLIPDLEINIIPEKSHLYAENTFIDIFDLMARLQINEEIALAYYDLSFYVSELLIESLTSQESKITNQASNRKRSENCIELLFEKYQNNSNPETFTRALHYAETYKASVLKGVMDKKSLLEKHPNDSLLLKEQDLLKQQEQLTDILIKTQLGYQTRTNDSLNKQLLDISMGLKTLQQQIEIKYPKERTNFEISDIQKQLQLDQAILVDYFYGQHAIYQFIISEKSTDFQKIELNAASKSEITNFIHLFDNASVINNNIDAFSAQAFKMYTFLNLDETLTAKNLIIIPDGLLNFIPFEALLTEKTQSMNFSTMPFLVVKQQVVYNSNVRFYLEKPMVSINQKVLGVFPVFKNTNQPLSYSIEEAKALKEETGATIFIDSQATKSHFIQSASKYNVLHISTHATSGDFRNPATMAFYDEPMLLNEFYSLNINPNLVVLSACETGVGKIQKGEGAMSIARGFQYAGAKNILFSQWQINDASTATLMTYFYKQYKKTGSASIANRLSKLDYLQDNSISNIKKSPYYWSAFVYYGTLSPEKESNHGIYYFLGILALLIIVFLYYRKQNRI</sequence>
<feature type="signal peptide" evidence="2">
    <location>
        <begin position="1"/>
        <end position="18"/>
    </location>
</feature>
<dbReference type="SUPFAM" id="SSF48452">
    <property type="entry name" value="TPR-like"/>
    <property type="match status" value="1"/>
</dbReference>
<comment type="caution">
    <text evidence="4">The sequence shown here is derived from an EMBL/GenBank/DDBJ whole genome shotgun (WGS) entry which is preliminary data.</text>
</comment>
<dbReference type="EMBL" id="BMFQ01000001">
    <property type="protein sequence ID" value="GGG34508.1"/>
    <property type="molecule type" value="Genomic_DNA"/>
</dbReference>
<keyword evidence="1" id="KW-0472">Membrane</keyword>
<name>A0A917GAN3_9FLAO</name>
<dbReference type="AlphaFoldDB" id="A0A917GAN3"/>
<feature type="domain" description="CHAT" evidence="3">
    <location>
        <begin position="569"/>
        <end position="821"/>
    </location>
</feature>
<evidence type="ECO:0000256" key="1">
    <source>
        <dbReference type="SAM" id="Phobius"/>
    </source>
</evidence>
<reference evidence="4" key="2">
    <citation type="submission" date="2020-09" db="EMBL/GenBank/DDBJ databases">
        <authorList>
            <person name="Sun Q."/>
            <person name="Zhou Y."/>
        </authorList>
    </citation>
    <scope>NUCLEOTIDE SEQUENCE</scope>
    <source>
        <strain evidence="4">CGMCC 1.12751</strain>
    </source>
</reference>
<evidence type="ECO:0000313" key="4">
    <source>
        <dbReference type="EMBL" id="GGG34508.1"/>
    </source>
</evidence>
<reference evidence="4" key="1">
    <citation type="journal article" date="2014" name="Int. J. Syst. Evol. Microbiol.">
        <title>Complete genome sequence of Corynebacterium casei LMG S-19264T (=DSM 44701T), isolated from a smear-ripened cheese.</title>
        <authorList>
            <consortium name="US DOE Joint Genome Institute (JGI-PGF)"/>
            <person name="Walter F."/>
            <person name="Albersmeier A."/>
            <person name="Kalinowski J."/>
            <person name="Ruckert C."/>
        </authorList>
    </citation>
    <scope>NUCLEOTIDE SEQUENCE</scope>
    <source>
        <strain evidence="4">CGMCC 1.12751</strain>
    </source>
</reference>
<dbReference type="Pfam" id="PF12770">
    <property type="entry name" value="CHAT"/>
    <property type="match status" value="1"/>
</dbReference>
<protein>
    <recommendedName>
        <fullName evidence="3">CHAT domain-containing protein</fullName>
    </recommendedName>
</protein>
<feature type="transmembrane region" description="Helical" evidence="1">
    <location>
        <begin position="832"/>
        <end position="850"/>
    </location>
</feature>
<dbReference type="RefSeq" id="WP_188461112.1">
    <property type="nucleotide sequence ID" value="NZ_BMFQ01000001.1"/>
</dbReference>
<keyword evidence="5" id="KW-1185">Reference proteome</keyword>
<organism evidence="4 5">
    <name type="scientific">Bizionia arctica</name>
    <dbReference type="NCBI Taxonomy" id="1495645"/>
    <lineage>
        <taxon>Bacteria</taxon>
        <taxon>Pseudomonadati</taxon>
        <taxon>Bacteroidota</taxon>
        <taxon>Flavobacteriia</taxon>
        <taxon>Flavobacteriales</taxon>
        <taxon>Flavobacteriaceae</taxon>
        <taxon>Bizionia</taxon>
    </lineage>
</organism>
<gene>
    <name evidence="4" type="ORF">GCM10010976_02740</name>
</gene>
<dbReference type="PANTHER" id="PTHR10098:SF108">
    <property type="entry name" value="TETRATRICOPEPTIDE REPEAT PROTEIN 28"/>
    <property type="match status" value="1"/>
</dbReference>
<dbReference type="InterPro" id="IPR024983">
    <property type="entry name" value="CHAT_dom"/>
</dbReference>
<proteinExistence type="predicted"/>